<organism evidence="2 3">
    <name type="scientific">Carnegiea gigantea</name>
    <dbReference type="NCBI Taxonomy" id="171969"/>
    <lineage>
        <taxon>Eukaryota</taxon>
        <taxon>Viridiplantae</taxon>
        <taxon>Streptophyta</taxon>
        <taxon>Embryophyta</taxon>
        <taxon>Tracheophyta</taxon>
        <taxon>Spermatophyta</taxon>
        <taxon>Magnoliopsida</taxon>
        <taxon>eudicotyledons</taxon>
        <taxon>Gunneridae</taxon>
        <taxon>Pentapetalae</taxon>
        <taxon>Caryophyllales</taxon>
        <taxon>Cactineae</taxon>
        <taxon>Cactaceae</taxon>
        <taxon>Cactoideae</taxon>
        <taxon>Echinocereeae</taxon>
        <taxon>Carnegiea</taxon>
    </lineage>
</organism>
<name>A0A9Q1GQX6_9CARY</name>
<dbReference type="EMBL" id="JAKOGI010001504">
    <property type="protein sequence ID" value="KAJ8425276.1"/>
    <property type="molecule type" value="Genomic_DNA"/>
</dbReference>
<feature type="region of interest" description="Disordered" evidence="1">
    <location>
        <begin position="411"/>
        <end position="474"/>
    </location>
</feature>
<reference evidence="2" key="1">
    <citation type="submission" date="2022-04" db="EMBL/GenBank/DDBJ databases">
        <title>Carnegiea gigantea Genome sequencing and assembly v2.</title>
        <authorList>
            <person name="Copetti D."/>
            <person name="Sanderson M.J."/>
            <person name="Burquez A."/>
            <person name="Wojciechowski M.F."/>
        </authorList>
    </citation>
    <scope>NUCLEOTIDE SEQUENCE</scope>
    <source>
        <strain evidence="2">SGP5-SGP5p</strain>
        <tissue evidence="2">Aerial part</tissue>
    </source>
</reference>
<dbReference type="AlphaFoldDB" id="A0A9Q1GQX6"/>
<protein>
    <submittedName>
        <fullName evidence="2">Uncharacterized protein</fullName>
    </submittedName>
</protein>
<gene>
    <name evidence="2" type="ORF">Cgig2_025981</name>
</gene>
<evidence type="ECO:0000313" key="2">
    <source>
        <dbReference type="EMBL" id="KAJ8425276.1"/>
    </source>
</evidence>
<feature type="region of interest" description="Disordered" evidence="1">
    <location>
        <begin position="143"/>
        <end position="162"/>
    </location>
</feature>
<proteinExistence type="predicted"/>
<keyword evidence="3" id="KW-1185">Reference proteome</keyword>
<accession>A0A9Q1GQX6</accession>
<evidence type="ECO:0000256" key="1">
    <source>
        <dbReference type="SAM" id="MobiDB-lite"/>
    </source>
</evidence>
<comment type="caution">
    <text evidence="2">The sequence shown here is derived from an EMBL/GenBank/DDBJ whole genome shotgun (WGS) entry which is preliminary data.</text>
</comment>
<dbReference type="Proteomes" id="UP001153076">
    <property type="component" value="Unassembled WGS sequence"/>
</dbReference>
<sequence length="604" mass="65634">MADLLHNKLLHSLSFNFSRSPSFCFLLSRSPQPNFCVSRFAPVRRSRLSRSSPVVTNLSPDSTRLDIVSTAEQADGSVVFKFGYASENSQSFENVNGSDAQSEVLGVLDDEHGVNHTKSELVGTSGGELEVKFERGSDAELTEVTESDGTGVLSSTDSNEDENYTVEVERSAQSKVAEDDGIEVENFKERKMEHQETVLESVPYEGELVGLSDSVTDLQSNGDSVEDEHNHNLISTVEIENSSDSEMVKHDLEANNLAAISDSIVDLVMENSGDSELVKHDIGSEVLATTSNSIVDLITEKFVEAHEGQLVAAVSTSQLELDGIELQEVSGNSSSVETLERAVSLEDNEIGRNMKHAPNNHMLEIADTNSPVEASDMIESLEDKEPESNVKHVTNEDDGDNLLLKTSDIARSPEEDECDSDVKQVANEEHDDDDMLEAAERNSTIEASDIASSLEDDERGNGVGQLASEEHGDNYMLKTAETNLPTEASDIVVSLEDDEHDSDLKEVANEEDDANDMLQTADTNSTTEASDIAVSLVDDEHDSNVAQLADKKHGDNDMLETAHPIIPLSNDVLFGDDSSEAAIPEASGLALAEANVHRYFHLFS</sequence>
<evidence type="ECO:0000313" key="3">
    <source>
        <dbReference type="Proteomes" id="UP001153076"/>
    </source>
</evidence>